<name>A0ABN3E929_9ACTN</name>
<proteinExistence type="predicted"/>
<feature type="signal peptide" evidence="1">
    <location>
        <begin position="1"/>
        <end position="28"/>
    </location>
</feature>
<dbReference type="PROSITE" id="PS50927">
    <property type="entry name" value="BULB_LECTIN"/>
    <property type="match status" value="1"/>
</dbReference>
<dbReference type="SMART" id="SM00108">
    <property type="entry name" value="B_lectin"/>
    <property type="match status" value="1"/>
</dbReference>
<evidence type="ECO:0000256" key="1">
    <source>
        <dbReference type="SAM" id="SignalP"/>
    </source>
</evidence>
<dbReference type="Gene3D" id="2.90.10.10">
    <property type="entry name" value="Bulb-type lectin domain"/>
    <property type="match status" value="2"/>
</dbReference>
<keyword evidence="4" id="KW-1185">Reference proteome</keyword>
<dbReference type="SUPFAM" id="SSF51110">
    <property type="entry name" value="alpha-D-mannose-specific plant lectins"/>
    <property type="match status" value="1"/>
</dbReference>
<protein>
    <recommendedName>
        <fullName evidence="2">Bulb-type lectin domain-containing protein</fullName>
    </recommendedName>
</protein>
<gene>
    <name evidence="3" type="ORF">GCM10010430_37620</name>
</gene>
<evidence type="ECO:0000313" key="4">
    <source>
        <dbReference type="Proteomes" id="UP001500305"/>
    </source>
</evidence>
<evidence type="ECO:0000313" key="3">
    <source>
        <dbReference type="EMBL" id="GAA2251119.1"/>
    </source>
</evidence>
<dbReference type="Proteomes" id="UP001500305">
    <property type="component" value="Unassembled WGS sequence"/>
</dbReference>
<feature type="chain" id="PRO_5045272084" description="Bulb-type lectin domain-containing protein" evidence="1">
    <location>
        <begin position="29"/>
        <end position="177"/>
    </location>
</feature>
<dbReference type="InterPro" id="IPR001480">
    <property type="entry name" value="Bulb-type_lectin_dom"/>
</dbReference>
<feature type="domain" description="Bulb-type lectin" evidence="2">
    <location>
        <begin position="50"/>
        <end position="160"/>
    </location>
</feature>
<comment type="caution">
    <text evidence="3">The sequence shown here is derived from an EMBL/GenBank/DDBJ whole genome shotgun (WGS) entry which is preliminary data.</text>
</comment>
<keyword evidence="1" id="KW-0732">Signal</keyword>
<evidence type="ECO:0000259" key="2">
    <source>
        <dbReference type="PROSITE" id="PS50927"/>
    </source>
</evidence>
<accession>A0ABN3E929</accession>
<sequence>MISLRTRASALAAVAAIGLALTTGTANAAPAEPLRTGRPAMTAAATLSGATQIGVNSVLAKNTAWYSPDGSTALWVQDDGNVVLYHNNKPVWVANGVIPNGNVLVMQNDGNLVVYSAANAPLWSSGTAGHAGAYLAIYNDGHMNVEQNGTVLWTSVHVVVNPCWVLFPKPWWCPTFP</sequence>
<reference evidence="3 4" key="1">
    <citation type="journal article" date="2019" name="Int. J. Syst. Evol. Microbiol.">
        <title>The Global Catalogue of Microorganisms (GCM) 10K type strain sequencing project: providing services to taxonomists for standard genome sequencing and annotation.</title>
        <authorList>
            <consortium name="The Broad Institute Genomics Platform"/>
            <consortium name="The Broad Institute Genome Sequencing Center for Infectious Disease"/>
            <person name="Wu L."/>
            <person name="Ma J."/>
        </authorList>
    </citation>
    <scope>NUCLEOTIDE SEQUENCE [LARGE SCALE GENOMIC DNA]</scope>
    <source>
        <strain evidence="3 4">JCM 7356</strain>
    </source>
</reference>
<dbReference type="InterPro" id="IPR036426">
    <property type="entry name" value="Bulb-type_lectin_dom_sf"/>
</dbReference>
<organism evidence="3 4">
    <name type="scientific">Kitasatospora cystarginea</name>
    <dbReference type="NCBI Taxonomy" id="58350"/>
    <lineage>
        <taxon>Bacteria</taxon>
        <taxon>Bacillati</taxon>
        <taxon>Actinomycetota</taxon>
        <taxon>Actinomycetes</taxon>
        <taxon>Kitasatosporales</taxon>
        <taxon>Streptomycetaceae</taxon>
        <taxon>Kitasatospora</taxon>
    </lineage>
</organism>
<dbReference type="RefSeq" id="WP_344637575.1">
    <property type="nucleotide sequence ID" value="NZ_BAAATR010000015.1"/>
</dbReference>
<dbReference type="EMBL" id="BAAATR010000015">
    <property type="protein sequence ID" value="GAA2251119.1"/>
    <property type="molecule type" value="Genomic_DNA"/>
</dbReference>